<name>A0ABY8GUC4_9BURK</name>
<reference evidence="1 2" key="1">
    <citation type="submission" date="2023-03" db="EMBL/GenBank/DDBJ databases">
        <title>Achromobacter spanius LIG8.</title>
        <authorList>
            <person name="Shrestha S."/>
        </authorList>
    </citation>
    <scope>NUCLEOTIDE SEQUENCE [LARGE SCALE GENOMIC DNA]</scope>
    <source>
        <strain evidence="1 2">LIG8</strain>
    </source>
</reference>
<gene>
    <name evidence="1" type="ORF">P8T11_00970</name>
</gene>
<protein>
    <submittedName>
        <fullName evidence="1">DUF2280 domain-containing protein</fullName>
    </submittedName>
</protein>
<organism evidence="1 2">
    <name type="scientific">Achromobacter spanius</name>
    <dbReference type="NCBI Taxonomy" id="217203"/>
    <lineage>
        <taxon>Bacteria</taxon>
        <taxon>Pseudomonadati</taxon>
        <taxon>Pseudomonadota</taxon>
        <taxon>Betaproteobacteria</taxon>
        <taxon>Burkholderiales</taxon>
        <taxon>Alcaligenaceae</taxon>
        <taxon>Achromobacter</taxon>
    </lineage>
</organism>
<sequence length="64" mass="7044">MARLTEVHQRFIVQELACYDSPQQVSDSVREEFGVDVPRTQVARYDPTKVAGTGPFRSCGGEAG</sequence>
<proteinExistence type="predicted"/>
<dbReference type="EMBL" id="CP121261">
    <property type="protein sequence ID" value="WFP08473.1"/>
    <property type="molecule type" value="Genomic_DNA"/>
</dbReference>
<dbReference type="Pfam" id="PF10045">
    <property type="entry name" value="DUF2280"/>
    <property type="match status" value="1"/>
</dbReference>
<keyword evidence="2" id="KW-1185">Reference proteome</keyword>
<evidence type="ECO:0000313" key="2">
    <source>
        <dbReference type="Proteomes" id="UP001214170"/>
    </source>
</evidence>
<dbReference type="InterPro" id="IPR018738">
    <property type="entry name" value="DUF2280"/>
</dbReference>
<accession>A0ABY8GUC4</accession>
<evidence type="ECO:0000313" key="1">
    <source>
        <dbReference type="EMBL" id="WFP08473.1"/>
    </source>
</evidence>
<dbReference type="Proteomes" id="UP001214170">
    <property type="component" value="Chromosome"/>
</dbReference>
<dbReference type="RefSeq" id="WP_268078749.1">
    <property type="nucleotide sequence ID" value="NZ_CP106885.1"/>
</dbReference>